<comment type="caution">
    <text evidence="2">The sequence shown here is derived from an EMBL/GenBank/DDBJ whole genome shotgun (WGS) entry which is preliminary data.</text>
</comment>
<dbReference type="Proteomes" id="UP001642409">
    <property type="component" value="Unassembled WGS sequence"/>
</dbReference>
<evidence type="ECO:0000313" key="2">
    <source>
        <dbReference type="EMBL" id="CAL5988774.1"/>
    </source>
</evidence>
<feature type="region of interest" description="Disordered" evidence="1">
    <location>
        <begin position="673"/>
        <end position="702"/>
    </location>
</feature>
<name>A0ABP1HBS7_9EUKA</name>
<protein>
    <submittedName>
        <fullName evidence="2">Hypothetical_protein</fullName>
    </submittedName>
</protein>
<evidence type="ECO:0000256" key="1">
    <source>
        <dbReference type="SAM" id="MobiDB-lite"/>
    </source>
</evidence>
<evidence type="ECO:0000313" key="3">
    <source>
        <dbReference type="Proteomes" id="UP001642409"/>
    </source>
</evidence>
<gene>
    <name evidence="2" type="ORF">HINF_LOCUS10534</name>
</gene>
<sequence length="864" mass="96099">MALEDLDEDPPGIGSDQSGLHLSNLNNTAKAEQPKATDGVRNPTVVKYLINMESFPGKTAEKALVAINTTLADKGAAELSGSNIVVTTNDIEAESVLKKLSKIKIKEQKLETFITRVEEEIQEKNSVSNINNEKTQIETKSPKAHDVPVKQVEPEAPATQDGQVQLLIDLSKFPSKTGAKVVKTLCTILNSNESAEVTEDFNVIIIVNPENVETVSKKIGKMKIEDQKLEVSIIESQNKKSSVDQKAAEEAERQRQIEEERKLEEQRQAEEERKSKIVVKYLINMESFPAKTPEKAIVAINTTLADKGSAELSGSNIIVTTNELNSESVLKKLGKIKIKDQKFEEFITVLNEEKPADKIQLSVDLSKFPSKTAAKLIKILKDMLKEDERAEITEESNIIVFVNPENEEEVTKKICKMKIEGTKLEVSVLDEYHSTARPHKKEVPGIGSDQSGLHLSNLNNTAKAEQPKATDGVRNPTVVKYLINMESFPGKTAEKALVAINTTLADKGAAELSGSNIVVTTNDIEAESVLKKLSKIKIKEQKLETFITRVEEEIQEKNSVSNIYNEKTQIETKVDETHDVPVKQVEPEAPATQDGQVQLLIDLSKFPSKTGAKVVKALSTILNSNESAEVTEDFNVIVMVNPENVETVSKKIGKMKIEDQKLEVSIIESQNKKSSVDQKAAEEAERQRQIEEERKLEEQRQAEEERKSKIVVKYLINMESFPAKTPEKAIVAINTTLADKGSAELSGSNIIVTTNELNSESVLKKLGKIKIKDQKFEEFITVLNEEKPADKIQLSVDLSKFPSKTAAKLIKILKDMLKEDERAEITEESNIIVFVNPENEEEVTKKICKMKIEGTKLEVSMLKK</sequence>
<proteinExistence type="predicted"/>
<organism evidence="2 3">
    <name type="scientific">Hexamita inflata</name>
    <dbReference type="NCBI Taxonomy" id="28002"/>
    <lineage>
        <taxon>Eukaryota</taxon>
        <taxon>Metamonada</taxon>
        <taxon>Diplomonadida</taxon>
        <taxon>Hexamitidae</taxon>
        <taxon>Hexamitinae</taxon>
        <taxon>Hexamita</taxon>
    </lineage>
</organism>
<keyword evidence="3" id="KW-1185">Reference proteome</keyword>
<accession>A0ABP1HBS7</accession>
<feature type="region of interest" description="Disordered" evidence="1">
    <location>
        <begin position="1"/>
        <end position="38"/>
    </location>
</feature>
<feature type="compositionally biased region" description="Polar residues" evidence="1">
    <location>
        <begin position="15"/>
        <end position="30"/>
    </location>
</feature>
<feature type="region of interest" description="Disordered" evidence="1">
    <location>
        <begin position="240"/>
        <end position="269"/>
    </location>
</feature>
<dbReference type="EMBL" id="CAXDID020000023">
    <property type="protein sequence ID" value="CAL5988774.1"/>
    <property type="molecule type" value="Genomic_DNA"/>
</dbReference>
<feature type="compositionally biased region" description="Acidic residues" evidence="1">
    <location>
        <begin position="1"/>
        <end position="10"/>
    </location>
</feature>
<reference evidence="2 3" key="1">
    <citation type="submission" date="2024-07" db="EMBL/GenBank/DDBJ databases">
        <authorList>
            <person name="Akdeniz Z."/>
        </authorList>
    </citation>
    <scope>NUCLEOTIDE SEQUENCE [LARGE SCALE GENOMIC DNA]</scope>
</reference>